<evidence type="ECO:0000313" key="1">
    <source>
        <dbReference type="EMBL" id="AWV34455.1"/>
    </source>
</evidence>
<organism evidence="1 2">
    <name type="scientific">Paenibacillus odorifer</name>
    <dbReference type="NCBI Taxonomy" id="189426"/>
    <lineage>
        <taxon>Bacteria</taxon>
        <taxon>Bacillati</taxon>
        <taxon>Bacillota</taxon>
        <taxon>Bacilli</taxon>
        <taxon>Bacillales</taxon>
        <taxon>Paenibacillaceae</taxon>
        <taxon>Paenibacillus</taxon>
    </lineage>
</organism>
<reference evidence="1 2" key="1">
    <citation type="submission" date="2017-06" db="EMBL/GenBank/DDBJ databases">
        <title>Complete genome sequence of Paenibacillus odorifer CBA7130.</title>
        <authorList>
            <person name="Nam Y.-D."/>
            <person name="Kang J."/>
            <person name="Chung W.-H."/>
        </authorList>
    </citation>
    <scope>NUCLEOTIDE SEQUENCE [LARGE SCALE GENOMIC DNA]</scope>
    <source>
        <strain evidence="1 2">CBA7130</strain>
    </source>
</reference>
<evidence type="ECO:0008006" key="3">
    <source>
        <dbReference type="Google" id="ProtNLM"/>
    </source>
</evidence>
<dbReference type="AlphaFoldDB" id="A0AAD0P4Z7"/>
<dbReference type="Proteomes" id="UP000249163">
    <property type="component" value="Chromosome"/>
</dbReference>
<evidence type="ECO:0000313" key="2">
    <source>
        <dbReference type="Proteomes" id="UP000249163"/>
    </source>
</evidence>
<protein>
    <recommendedName>
        <fullName evidence="3">NERD domain-containing protein</fullName>
    </recommendedName>
</protein>
<proteinExistence type="predicted"/>
<accession>A0AAD0P4Z7</accession>
<gene>
    <name evidence="1" type="ORF">CD191_18555</name>
</gene>
<sequence length="573" mass="65893">MACSKCSFRENTFHPNYLMFNPDACVDCKQVFQKIEEIGPLSIRAYSYNLHGQILFSNYEDFKKIIADVVQRTGKTGQVFTEKDDILVSLSHFIGSLVVDLQNLLQKNLSVSTLSLLTILEYNTFLTSVHMMWFLHTYKKNIETDAAPDQLGKFLIEYLNQLKDINDELCRSTYLKIQSSIAHDKAAFQLAFKICSKLSNYSTNDDLFNTIDEGNIIQIIRISRAIQYLIDYLERIQDGIIELTTMNCDDSGFLHFLLNEQSKGEQMIYADNFIDSMGGDFVSGKPDNVSTQINKISRKYIGFSTEQLAKLSEKLFETYSNGDEYLVGSIEYFQELIQFLLQGSQIQSQKLIEHLTHIKGPTEFSWFVNRPLRRSLIPVYKNIIACPVNVFQYSIMGLYSDILSNEVDHPDFFKDLQKYKERIDNQFEQAVCLHLNILIPNAKAIWNVNSCQIPIVGTKNKLVLPGQVDVIMIHENKVFVIECKNFAYRLSSKQMLSELRKFRKEELKLGLKAEIIEKNVASIAAFMGLPTYISYEIVCIFVTKNYTFSTARGEGKYPIIPIDNLINWMDINL</sequence>
<dbReference type="RefSeq" id="WP_111504598.1">
    <property type="nucleotide sequence ID" value="NZ_CP021965.1"/>
</dbReference>
<name>A0AAD0P4Z7_9BACL</name>
<dbReference type="EMBL" id="CP021965">
    <property type="protein sequence ID" value="AWV34455.1"/>
    <property type="molecule type" value="Genomic_DNA"/>
</dbReference>